<proteinExistence type="predicted"/>
<gene>
    <name evidence="6" type="ORF">CUN48_02190</name>
</gene>
<dbReference type="GO" id="GO:0020037">
    <property type="term" value="F:heme binding"/>
    <property type="evidence" value="ECO:0007669"/>
    <property type="project" value="InterPro"/>
</dbReference>
<dbReference type="Pfam" id="PF00034">
    <property type="entry name" value="Cytochrom_C"/>
    <property type="match status" value="1"/>
</dbReference>
<dbReference type="GO" id="GO:0046872">
    <property type="term" value="F:metal ion binding"/>
    <property type="evidence" value="ECO:0007669"/>
    <property type="project" value="UniProtKB-KW"/>
</dbReference>
<evidence type="ECO:0000256" key="2">
    <source>
        <dbReference type="ARBA" id="ARBA00022723"/>
    </source>
</evidence>
<dbReference type="AlphaFoldDB" id="A0A2M8QFX8"/>
<evidence type="ECO:0000313" key="6">
    <source>
        <dbReference type="EMBL" id="PJF48684.1"/>
    </source>
</evidence>
<sequence>MGAPCIRPVDRVRKLSQRSVATDMTNTKHYKKGIRYTLLAVSAGVALALTACGGGSAPEPTQAPPAAPAAEPTKVPADVVAKGKEAYNKYGCQACHAIQGFAEGAVGPALDNLYTNAQKTIASAEYKNSEGKATTVEAYIRESILNPNAFVVAQCPTGPCPKGVMIQNFKDQISESELEALIGYLMTLGR</sequence>
<reference evidence="6 7" key="1">
    <citation type="submission" date="2017-11" db="EMBL/GenBank/DDBJ databases">
        <title>Evolution of Phototrophy in the Chloroflexi Phylum Driven by Horizontal Gene Transfer.</title>
        <authorList>
            <person name="Ward L.M."/>
            <person name="Hemp J."/>
            <person name="Shih P.M."/>
            <person name="Mcglynn S.E."/>
            <person name="Fischer W."/>
        </authorList>
    </citation>
    <scope>NUCLEOTIDE SEQUENCE [LARGE SCALE GENOMIC DNA]</scope>
    <source>
        <strain evidence="6">JP3_7</strain>
    </source>
</reference>
<evidence type="ECO:0000256" key="4">
    <source>
        <dbReference type="PROSITE-ProRule" id="PRU00433"/>
    </source>
</evidence>
<name>A0A2M8QFX8_9CHLR</name>
<feature type="domain" description="Cytochrome c" evidence="5">
    <location>
        <begin position="78"/>
        <end position="189"/>
    </location>
</feature>
<dbReference type="PROSITE" id="PS51007">
    <property type="entry name" value="CYTC"/>
    <property type="match status" value="1"/>
</dbReference>
<organism evidence="6 7">
    <name type="scientific">Candidatus Thermofonsia Clade 3 bacterium</name>
    <dbReference type="NCBI Taxonomy" id="2364212"/>
    <lineage>
        <taxon>Bacteria</taxon>
        <taxon>Bacillati</taxon>
        <taxon>Chloroflexota</taxon>
        <taxon>Candidatus Thermofontia</taxon>
        <taxon>Candidatus Thermofonsia Clade 3</taxon>
    </lineage>
</organism>
<dbReference type="SUPFAM" id="SSF46626">
    <property type="entry name" value="Cytochrome c"/>
    <property type="match status" value="1"/>
</dbReference>
<evidence type="ECO:0000313" key="7">
    <source>
        <dbReference type="Proteomes" id="UP000230790"/>
    </source>
</evidence>
<dbReference type="Gene3D" id="1.10.760.10">
    <property type="entry name" value="Cytochrome c-like domain"/>
    <property type="match status" value="1"/>
</dbReference>
<dbReference type="Proteomes" id="UP000230790">
    <property type="component" value="Unassembled WGS sequence"/>
</dbReference>
<dbReference type="GO" id="GO:0009055">
    <property type="term" value="F:electron transfer activity"/>
    <property type="evidence" value="ECO:0007669"/>
    <property type="project" value="InterPro"/>
</dbReference>
<accession>A0A2M8QFX8</accession>
<evidence type="ECO:0000256" key="1">
    <source>
        <dbReference type="ARBA" id="ARBA00022617"/>
    </source>
</evidence>
<dbReference type="InterPro" id="IPR036909">
    <property type="entry name" value="Cyt_c-like_dom_sf"/>
</dbReference>
<keyword evidence="3 4" id="KW-0408">Iron</keyword>
<dbReference type="EMBL" id="PGTN01000008">
    <property type="protein sequence ID" value="PJF48684.1"/>
    <property type="molecule type" value="Genomic_DNA"/>
</dbReference>
<keyword evidence="2 4" id="KW-0479">Metal-binding</keyword>
<dbReference type="InterPro" id="IPR009056">
    <property type="entry name" value="Cyt_c-like_dom"/>
</dbReference>
<evidence type="ECO:0000256" key="3">
    <source>
        <dbReference type="ARBA" id="ARBA00023004"/>
    </source>
</evidence>
<comment type="caution">
    <text evidence="6">The sequence shown here is derived from an EMBL/GenBank/DDBJ whole genome shotgun (WGS) entry which is preliminary data.</text>
</comment>
<protein>
    <recommendedName>
        <fullName evidence="5">Cytochrome c domain-containing protein</fullName>
    </recommendedName>
</protein>
<evidence type="ECO:0000259" key="5">
    <source>
        <dbReference type="PROSITE" id="PS51007"/>
    </source>
</evidence>
<keyword evidence="1 4" id="KW-0349">Heme</keyword>